<keyword evidence="1" id="KW-0472">Membrane</keyword>
<keyword evidence="1" id="KW-1133">Transmembrane helix</keyword>
<name>A0ABP0TI26_9BRYO</name>
<reference evidence="2" key="1">
    <citation type="submission" date="2024-02" db="EMBL/GenBank/DDBJ databases">
        <authorList>
            <consortium name="ELIXIR-Norway"/>
            <consortium name="Elixir Norway"/>
        </authorList>
    </citation>
    <scope>NUCLEOTIDE SEQUENCE</scope>
</reference>
<evidence type="ECO:0000313" key="2">
    <source>
        <dbReference type="EMBL" id="CAK9197141.1"/>
    </source>
</evidence>
<keyword evidence="1" id="KW-0812">Transmembrane</keyword>
<keyword evidence="3" id="KW-1185">Reference proteome</keyword>
<dbReference type="InterPro" id="IPR021775">
    <property type="entry name" value="DUF3339"/>
</dbReference>
<dbReference type="PANTHER" id="PTHR33128">
    <property type="entry name" value="OS05G0103400 PROTEIN"/>
    <property type="match status" value="1"/>
</dbReference>
<dbReference type="Proteomes" id="UP001497512">
    <property type="component" value="Chromosome 11"/>
</dbReference>
<evidence type="ECO:0000256" key="1">
    <source>
        <dbReference type="SAM" id="Phobius"/>
    </source>
</evidence>
<protein>
    <recommendedName>
        <fullName evidence="4">Photosystem II reaction center protein Z</fullName>
    </recommendedName>
</protein>
<accession>A0ABP0TI26</accession>
<evidence type="ECO:0008006" key="4">
    <source>
        <dbReference type="Google" id="ProtNLM"/>
    </source>
</evidence>
<gene>
    <name evidence="2" type="ORF">CSSPTR1EN2_LOCUS3826</name>
</gene>
<sequence length="68" mass="7308">MVDVAALVIAVVLFVILSPGLLLQIPGDERPVELTNSRTSLASVIVHAVVFAILFYLLQLLFHVHGGT</sequence>
<feature type="transmembrane region" description="Helical" evidence="1">
    <location>
        <begin position="40"/>
        <end position="62"/>
    </location>
</feature>
<dbReference type="EMBL" id="OZ019903">
    <property type="protein sequence ID" value="CAK9197141.1"/>
    <property type="molecule type" value="Genomic_DNA"/>
</dbReference>
<proteinExistence type="predicted"/>
<dbReference type="PANTHER" id="PTHR33128:SF9">
    <property type="entry name" value="PROTEIN, PUTATIVE-RELATED"/>
    <property type="match status" value="1"/>
</dbReference>
<organism evidence="2 3">
    <name type="scientific">Sphagnum troendelagicum</name>
    <dbReference type="NCBI Taxonomy" id="128251"/>
    <lineage>
        <taxon>Eukaryota</taxon>
        <taxon>Viridiplantae</taxon>
        <taxon>Streptophyta</taxon>
        <taxon>Embryophyta</taxon>
        <taxon>Bryophyta</taxon>
        <taxon>Sphagnophytina</taxon>
        <taxon>Sphagnopsida</taxon>
        <taxon>Sphagnales</taxon>
        <taxon>Sphagnaceae</taxon>
        <taxon>Sphagnum</taxon>
    </lineage>
</organism>
<dbReference type="Pfam" id="PF11820">
    <property type="entry name" value="DUF3339"/>
    <property type="match status" value="1"/>
</dbReference>
<evidence type="ECO:0000313" key="3">
    <source>
        <dbReference type="Proteomes" id="UP001497512"/>
    </source>
</evidence>